<accession>A0A0F8B4U0</accession>
<dbReference type="InterPro" id="IPR000061">
    <property type="entry name" value="Surp"/>
</dbReference>
<organism evidence="10 11">
    <name type="scientific">Ceratocystis fimbriata f. sp. platani</name>
    <dbReference type="NCBI Taxonomy" id="88771"/>
    <lineage>
        <taxon>Eukaryota</taxon>
        <taxon>Fungi</taxon>
        <taxon>Dikarya</taxon>
        <taxon>Ascomycota</taxon>
        <taxon>Pezizomycotina</taxon>
        <taxon>Sordariomycetes</taxon>
        <taxon>Hypocreomycetidae</taxon>
        <taxon>Microascales</taxon>
        <taxon>Ceratocystidaceae</taxon>
        <taxon>Ceratocystis</taxon>
    </lineage>
</organism>
<dbReference type="PANTHER" id="PTHR15316">
    <property type="entry name" value="SPLICEOSOME ASSOCIATED PROTEIN 114/SWAP SPLICING FACTOR-RELATED"/>
    <property type="match status" value="1"/>
</dbReference>
<comment type="subcellular location">
    <subcellularLocation>
        <location evidence="1">Nucleus</location>
    </subcellularLocation>
</comment>
<keyword evidence="6" id="KW-0539">Nucleus</keyword>
<dbReference type="OrthoDB" id="447637at2759"/>
<dbReference type="PANTHER" id="PTHR15316:SF1">
    <property type="entry name" value="SPLICING FACTOR 3A SUBUNIT 1"/>
    <property type="match status" value="1"/>
</dbReference>
<keyword evidence="2" id="KW-0507">mRNA processing</keyword>
<dbReference type="AlphaFoldDB" id="A0A0F8B4U0"/>
<dbReference type="Gene3D" id="1.10.10.790">
    <property type="entry name" value="Surp module"/>
    <property type="match status" value="2"/>
</dbReference>
<dbReference type="EMBL" id="LBBL01000022">
    <property type="protein sequence ID" value="KKF96956.1"/>
    <property type="molecule type" value="Genomic_DNA"/>
</dbReference>
<evidence type="ECO:0000313" key="11">
    <source>
        <dbReference type="Proteomes" id="UP000034841"/>
    </source>
</evidence>
<dbReference type="GO" id="GO:0005686">
    <property type="term" value="C:U2 snRNP"/>
    <property type="evidence" value="ECO:0007669"/>
    <property type="project" value="TreeGrafter"/>
</dbReference>
<feature type="domain" description="SURP motif" evidence="9">
    <location>
        <begin position="125"/>
        <end position="167"/>
    </location>
</feature>
<feature type="domain" description="SURP motif" evidence="9">
    <location>
        <begin position="27"/>
        <end position="69"/>
    </location>
</feature>
<proteinExistence type="predicted"/>
<dbReference type="GO" id="GO:0000381">
    <property type="term" value="P:regulation of alternative mRNA splicing, via spliceosome"/>
    <property type="evidence" value="ECO:0007669"/>
    <property type="project" value="TreeGrafter"/>
</dbReference>
<dbReference type="Pfam" id="PF12230">
    <property type="entry name" value="PRP21_like_P"/>
    <property type="match status" value="2"/>
</dbReference>
<feature type="region of interest" description="Disordered" evidence="8">
    <location>
        <begin position="481"/>
        <end position="513"/>
    </location>
</feature>
<evidence type="ECO:0000256" key="1">
    <source>
        <dbReference type="ARBA" id="ARBA00004123"/>
    </source>
</evidence>
<evidence type="ECO:0000256" key="3">
    <source>
        <dbReference type="ARBA" id="ARBA00022728"/>
    </source>
</evidence>
<feature type="coiled-coil region" evidence="7">
    <location>
        <begin position="211"/>
        <end position="243"/>
    </location>
</feature>
<dbReference type="SMART" id="SM00648">
    <property type="entry name" value="SWAP"/>
    <property type="match status" value="2"/>
</dbReference>
<sequence length="513" mass="57588">MATTDAPLEELKPPTGVVRPPPEIRVILEKTAGYVARSGAVFEDRIRTKEGDNPKFSFLTPTDAYHPFYQWRLSEIKAGRGTDVSAGRVGEVAAPAKKVPQGPPKPSPYEFSARMPRLSQKDLEVIRLTALFVARNGRTWMTQLAQRETANPQFQFLMPNHTFHTFFQNMVDQYKLILEMSGLDGQGTTLQEERIKALTKNIVDKFNVLARAKQRAEYARYEEAEKKKKAEKEEEEKEEFERIDWGDFVVVETITFDDSDDTADLPPPANLADLQYASLETRKQVSIGADRRIEEAMPTDDERPVYYPPAQLTTGDFSLPVHPAASTPPLPAAPANPTVAAGSMAPPPGVYLDPYEEQRIRERAEAQERVRQTKEQATSGPGAAVKIKENYVPKAQRGQKKAMAICPNCQQKIPMDELQEHMKIELLDPQWKEQKTKAEARYATTNISTADVANNLKRLASQRSDVFEDVQGLSEEELARRKKTGIIGMDGRSETKSGPQMPPNMMPRYGNGR</sequence>
<dbReference type="GO" id="GO:0071013">
    <property type="term" value="C:catalytic step 2 spliceosome"/>
    <property type="evidence" value="ECO:0007669"/>
    <property type="project" value="TreeGrafter"/>
</dbReference>
<evidence type="ECO:0000256" key="8">
    <source>
        <dbReference type="SAM" id="MobiDB-lite"/>
    </source>
</evidence>
<keyword evidence="11" id="KW-1185">Reference proteome</keyword>
<dbReference type="SUPFAM" id="SSF109905">
    <property type="entry name" value="Surp module (SWAP domain)"/>
    <property type="match status" value="2"/>
</dbReference>
<dbReference type="FunFam" id="1.10.10.790:FF:000015">
    <property type="entry name" value="Splicing factor 3A subunit 1"/>
    <property type="match status" value="1"/>
</dbReference>
<evidence type="ECO:0000313" key="10">
    <source>
        <dbReference type="EMBL" id="KKF96956.1"/>
    </source>
</evidence>
<dbReference type="GO" id="GO:0045292">
    <property type="term" value="P:mRNA cis splicing, via spliceosome"/>
    <property type="evidence" value="ECO:0007669"/>
    <property type="project" value="InterPro"/>
</dbReference>
<comment type="caution">
    <text evidence="10">The sequence shown here is derived from an EMBL/GenBank/DDBJ whole genome shotgun (WGS) entry which is preliminary data.</text>
</comment>
<gene>
    <name evidence="10" type="primary">sap114</name>
    <name evidence="10" type="ORF">CFO_g687</name>
</gene>
<evidence type="ECO:0000256" key="2">
    <source>
        <dbReference type="ARBA" id="ARBA00022664"/>
    </source>
</evidence>
<dbReference type="GO" id="GO:0003723">
    <property type="term" value="F:RNA binding"/>
    <property type="evidence" value="ECO:0007669"/>
    <property type="project" value="InterPro"/>
</dbReference>
<evidence type="ECO:0000259" key="9">
    <source>
        <dbReference type="PROSITE" id="PS50128"/>
    </source>
</evidence>
<name>A0A0F8B4U0_CERFI</name>
<evidence type="ECO:0000256" key="7">
    <source>
        <dbReference type="SAM" id="Coils"/>
    </source>
</evidence>
<feature type="region of interest" description="Disordered" evidence="8">
    <location>
        <begin position="1"/>
        <end position="20"/>
    </location>
</feature>
<dbReference type="GO" id="GO:0071004">
    <property type="term" value="C:U2-type prespliceosome"/>
    <property type="evidence" value="ECO:0007669"/>
    <property type="project" value="TreeGrafter"/>
</dbReference>
<keyword evidence="4" id="KW-0677">Repeat</keyword>
<keyword evidence="5" id="KW-0508">mRNA splicing</keyword>
<evidence type="ECO:0000256" key="4">
    <source>
        <dbReference type="ARBA" id="ARBA00022737"/>
    </source>
</evidence>
<keyword evidence="7" id="KW-0175">Coiled coil</keyword>
<evidence type="ECO:0000256" key="6">
    <source>
        <dbReference type="ARBA" id="ARBA00023242"/>
    </source>
</evidence>
<evidence type="ECO:0000256" key="5">
    <source>
        <dbReference type="ARBA" id="ARBA00023187"/>
    </source>
</evidence>
<reference evidence="10 11" key="1">
    <citation type="submission" date="2015-04" db="EMBL/GenBank/DDBJ databases">
        <title>Genome sequence of Ceratocystis platani, a major pathogen of plane trees.</title>
        <authorList>
            <person name="Belbahri L."/>
        </authorList>
    </citation>
    <scope>NUCLEOTIDE SEQUENCE [LARGE SCALE GENOMIC DNA]</scope>
    <source>
        <strain evidence="10 11">CFO</strain>
    </source>
</reference>
<dbReference type="FunFam" id="1.10.10.790:FF:000001">
    <property type="entry name" value="Splicing factor 3a, subunit 1"/>
    <property type="match status" value="1"/>
</dbReference>
<dbReference type="Pfam" id="PF01805">
    <property type="entry name" value="Surp"/>
    <property type="match status" value="2"/>
</dbReference>
<dbReference type="InterPro" id="IPR045146">
    <property type="entry name" value="SF3A1"/>
</dbReference>
<dbReference type="InterPro" id="IPR022030">
    <property type="entry name" value="SF3A1_dom"/>
</dbReference>
<dbReference type="InterPro" id="IPR035967">
    <property type="entry name" value="SWAP/Surp_sf"/>
</dbReference>
<keyword evidence="3" id="KW-0747">Spliceosome</keyword>
<dbReference type="Proteomes" id="UP000034841">
    <property type="component" value="Unassembled WGS sequence"/>
</dbReference>
<dbReference type="PROSITE" id="PS50128">
    <property type="entry name" value="SURP"/>
    <property type="match status" value="2"/>
</dbReference>
<protein>
    <submittedName>
        <fullName evidence="10">Pre-mRNA-splicing factor sap114</fullName>
    </submittedName>
</protein>